<reference evidence="3 4" key="1">
    <citation type="submission" date="2019-08" db="EMBL/GenBank/DDBJ databases">
        <title>Parahaliea maris sp. nov., isolated from the surface seawater.</title>
        <authorList>
            <person name="Liu Y."/>
        </authorList>
    </citation>
    <scope>NUCLEOTIDE SEQUENCE [LARGE SCALE GENOMIC DNA]</scope>
    <source>
        <strain evidence="3 4">S2-26</strain>
    </source>
</reference>
<dbReference type="OrthoDB" id="3078366at2"/>
<dbReference type="InterPro" id="IPR048342">
    <property type="entry name" value="DUF1285_C"/>
</dbReference>
<dbReference type="Pfam" id="PF21028">
    <property type="entry name" value="DUF1285_C"/>
    <property type="match status" value="1"/>
</dbReference>
<dbReference type="InterPro" id="IPR023361">
    <property type="entry name" value="DUF1285_beta_roll_sf"/>
</dbReference>
<accession>A0A5C8ZUJ8</accession>
<feature type="domain" description="DUF1285" evidence="1">
    <location>
        <begin position="27"/>
        <end position="92"/>
    </location>
</feature>
<dbReference type="InterPro" id="IPR048341">
    <property type="entry name" value="DUF1285_N"/>
</dbReference>
<comment type="caution">
    <text evidence="3">The sequence shown here is derived from an EMBL/GenBank/DDBJ whole genome shotgun (WGS) entry which is preliminary data.</text>
</comment>
<evidence type="ECO:0000313" key="4">
    <source>
        <dbReference type="Proteomes" id="UP000321933"/>
    </source>
</evidence>
<organism evidence="3 4">
    <name type="scientific">Parahaliea aestuarii</name>
    <dbReference type="NCBI Taxonomy" id="1852021"/>
    <lineage>
        <taxon>Bacteria</taxon>
        <taxon>Pseudomonadati</taxon>
        <taxon>Pseudomonadota</taxon>
        <taxon>Gammaproteobacteria</taxon>
        <taxon>Cellvibrionales</taxon>
        <taxon>Halieaceae</taxon>
        <taxon>Parahaliea</taxon>
    </lineage>
</organism>
<keyword evidence="4" id="KW-1185">Reference proteome</keyword>
<dbReference type="Gene3D" id="3.10.540.10">
    <property type="entry name" value="duf1285 like domain"/>
    <property type="match status" value="1"/>
</dbReference>
<gene>
    <name evidence="3" type="ORF">FVW59_13110</name>
</gene>
<evidence type="ECO:0000259" key="1">
    <source>
        <dbReference type="Pfam" id="PF06938"/>
    </source>
</evidence>
<evidence type="ECO:0000259" key="2">
    <source>
        <dbReference type="Pfam" id="PF21028"/>
    </source>
</evidence>
<dbReference type="EMBL" id="VRYZ01000005">
    <property type="protein sequence ID" value="TXS91137.1"/>
    <property type="molecule type" value="Genomic_DNA"/>
</dbReference>
<dbReference type="Proteomes" id="UP000321933">
    <property type="component" value="Unassembled WGS sequence"/>
</dbReference>
<evidence type="ECO:0000313" key="3">
    <source>
        <dbReference type="EMBL" id="TXS91137.1"/>
    </source>
</evidence>
<dbReference type="Pfam" id="PF06938">
    <property type="entry name" value="DUF1285_N"/>
    <property type="match status" value="1"/>
</dbReference>
<name>A0A5C8ZUJ8_9GAMM</name>
<dbReference type="AlphaFoldDB" id="A0A5C8ZUJ8"/>
<dbReference type="Gene3D" id="2.30.270.10">
    <property type="entry name" value="duf1285 protein"/>
    <property type="match status" value="1"/>
</dbReference>
<protein>
    <submittedName>
        <fullName evidence="3">DUF1285 domain-containing protein</fullName>
    </submittedName>
</protein>
<proteinExistence type="predicted"/>
<feature type="domain" description="DUF1285" evidence="2">
    <location>
        <begin position="95"/>
        <end position="178"/>
    </location>
</feature>
<sequence>MPASNKTGRDLDTLQDQVKAGRNFDEPPLEKWHPPLSGEIDIVIRSDGSWWHEGDPIERPEIVRLFATILRREDDGEYYLVTPGEKWRLQVESHPLLITEIDRVGDELVATLNTGKRVVLDREHGLFLDPDCEGVAGIQLNHGLTALCSRAAWYRLVEMAEGEGDELLVWSGDVSWSLVGND</sequence>